<dbReference type="AlphaFoldDB" id="A0A7C8MDK7"/>
<dbReference type="Proteomes" id="UP000481861">
    <property type="component" value="Unassembled WGS sequence"/>
</dbReference>
<keyword evidence="1" id="KW-0479">Metal-binding</keyword>
<evidence type="ECO:0000313" key="5">
    <source>
        <dbReference type="Proteomes" id="UP000481861"/>
    </source>
</evidence>
<gene>
    <name evidence="4" type="ORF">BDV95DRAFT_591099</name>
</gene>
<reference evidence="4 5" key="1">
    <citation type="submission" date="2020-01" db="EMBL/GenBank/DDBJ databases">
        <authorList>
            <consortium name="DOE Joint Genome Institute"/>
            <person name="Haridas S."/>
            <person name="Albert R."/>
            <person name="Binder M."/>
            <person name="Bloem J."/>
            <person name="Labutti K."/>
            <person name="Salamov A."/>
            <person name="Andreopoulos B."/>
            <person name="Baker S.E."/>
            <person name="Barry K."/>
            <person name="Bills G."/>
            <person name="Bluhm B.H."/>
            <person name="Cannon C."/>
            <person name="Castanera R."/>
            <person name="Culley D.E."/>
            <person name="Daum C."/>
            <person name="Ezra D."/>
            <person name="Gonzalez J.B."/>
            <person name="Henrissat B."/>
            <person name="Kuo A."/>
            <person name="Liang C."/>
            <person name="Lipzen A."/>
            <person name="Lutzoni F."/>
            <person name="Magnuson J."/>
            <person name="Mondo S."/>
            <person name="Nolan M."/>
            <person name="Ohm R."/>
            <person name="Pangilinan J."/>
            <person name="Park H.-J.H."/>
            <person name="Ramirez L."/>
            <person name="Alfaro M."/>
            <person name="Sun H."/>
            <person name="Tritt A."/>
            <person name="Yoshinaga Y."/>
            <person name="Zwiers L.-H.L."/>
            <person name="Turgeon B.G."/>
            <person name="Goodwin S.B."/>
            <person name="Spatafora J.W."/>
            <person name="Crous P.W."/>
            <person name="Grigoriev I.V."/>
        </authorList>
    </citation>
    <scope>NUCLEOTIDE SEQUENCE [LARGE SCALE GENOMIC DNA]</scope>
    <source>
        <strain evidence="4 5">CBS 611.86</strain>
    </source>
</reference>
<dbReference type="PANTHER" id="PTHR46242">
    <property type="entry name" value="ZINC FINGER CCHC DOMAIN-CONTAINING PROTEIN 9 ZCCHC9"/>
    <property type="match status" value="1"/>
</dbReference>
<keyword evidence="1" id="KW-0862">Zinc</keyword>
<organism evidence="4 5">
    <name type="scientific">Massariosphaeria phaeospora</name>
    <dbReference type="NCBI Taxonomy" id="100035"/>
    <lineage>
        <taxon>Eukaryota</taxon>
        <taxon>Fungi</taxon>
        <taxon>Dikarya</taxon>
        <taxon>Ascomycota</taxon>
        <taxon>Pezizomycotina</taxon>
        <taxon>Dothideomycetes</taxon>
        <taxon>Pleosporomycetidae</taxon>
        <taxon>Pleosporales</taxon>
        <taxon>Pleosporales incertae sedis</taxon>
        <taxon>Massariosphaeria</taxon>
    </lineage>
</organism>
<dbReference type="OrthoDB" id="3863715at2759"/>
<evidence type="ECO:0000259" key="3">
    <source>
        <dbReference type="PROSITE" id="PS50158"/>
    </source>
</evidence>
<feature type="compositionally biased region" description="Polar residues" evidence="2">
    <location>
        <begin position="268"/>
        <end position="278"/>
    </location>
</feature>
<dbReference type="Pfam" id="PF00098">
    <property type="entry name" value="zf-CCHC"/>
    <property type="match status" value="3"/>
</dbReference>
<accession>A0A7C8MDK7</accession>
<dbReference type="InterPro" id="IPR036875">
    <property type="entry name" value="Znf_CCHC_sf"/>
</dbReference>
<evidence type="ECO:0000256" key="1">
    <source>
        <dbReference type="PROSITE-ProRule" id="PRU00047"/>
    </source>
</evidence>
<feature type="compositionally biased region" description="Basic and acidic residues" evidence="2">
    <location>
        <begin position="218"/>
        <end position="228"/>
    </location>
</feature>
<protein>
    <recommendedName>
        <fullName evidence="3">CCHC-type domain-containing protein</fullName>
    </recommendedName>
</protein>
<evidence type="ECO:0000313" key="4">
    <source>
        <dbReference type="EMBL" id="KAF2875636.1"/>
    </source>
</evidence>
<keyword evidence="1" id="KW-0863">Zinc-finger</keyword>
<dbReference type="EMBL" id="JAADJZ010000004">
    <property type="protein sequence ID" value="KAF2875636.1"/>
    <property type="molecule type" value="Genomic_DNA"/>
</dbReference>
<dbReference type="InterPro" id="IPR042246">
    <property type="entry name" value="ZCCHC9"/>
</dbReference>
<comment type="caution">
    <text evidence="4">The sequence shown here is derived from an EMBL/GenBank/DDBJ whole genome shotgun (WGS) entry which is preliminary data.</text>
</comment>
<dbReference type="GO" id="GO:0005730">
    <property type="term" value="C:nucleolus"/>
    <property type="evidence" value="ECO:0007669"/>
    <property type="project" value="TreeGrafter"/>
</dbReference>
<keyword evidence="5" id="KW-1185">Reference proteome</keyword>
<feature type="region of interest" description="Disordered" evidence="2">
    <location>
        <begin position="438"/>
        <end position="464"/>
    </location>
</feature>
<dbReference type="SMART" id="SM00343">
    <property type="entry name" value="ZnF_C2HC"/>
    <property type="match status" value="3"/>
</dbReference>
<feature type="domain" description="CCHC-type" evidence="3">
    <location>
        <begin position="335"/>
        <end position="348"/>
    </location>
</feature>
<dbReference type="GO" id="GO:0003676">
    <property type="term" value="F:nucleic acid binding"/>
    <property type="evidence" value="ECO:0007669"/>
    <property type="project" value="InterPro"/>
</dbReference>
<feature type="domain" description="CCHC-type" evidence="3">
    <location>
        <begin position="384"/>
        <end position="398"/>
    </location>
</feature>
<feature type="domain" description="CCHC-type" evidence="3">
    <location>
        <begin position="418"/>
        <end position="433"/>
    </location>
</feature>
<dbReference type="Gene3D" id="4.10.60.10">
    <property type="entry name" value="Zinc finger, CCHC-type"/>
    <property type="match status" value="2"/>
</dbReference>
<dbReference type="PROSITE" id="PS50158">
    <property type="entry name" value="ZF_CCHC"/>
    <property type="match status" value="3"/>
</dbReference>
<sequence>MSAKMQTSTKVGSNVGWQNKLRKASITPDQLARLKGGPKTNIFVGPVGDMFIGVEGAYVNLLRHYSGFAREQLFEGCPLSVTNGSKNIVQWIYRYMLAGEATNLDDFDIPALIDVYNHGVVLDYQALMDRVVSRLRYMFQWKSLPNVQSLQKISTFIPSLNSYLAKLIADVFMNFPDFPYLPAYVEFAKTDAGFGAALEQALQKIPPAFPKAQSQPTEDTKPADEPAAKPKRKQLTHAQKNAKRREKARQSQTGQPEDGSGDAKPISTEAQNDVSKASNPKAKAGRPKRRAGKGKDQAVDGEAQAAAAPTANTKTLVNKINELTKTVPKRAPPTCYNCNVLGHLARNCSAPIASRAPLADKTNNLPTSAPITTSKPHPRPLPICYTCNTPGHLARNCRAPTEPRAPLTTDTSRPPPTCYACNTPGHLARNCPSPIDSVHADAAPTERRASPTGRNKNYRRAKRERDAAEFLVPIAISGNGEGLRTCDREVRVGEVTRTGLVV</sequence>
<feature type="region of interest" description="Disordered" evidence="2">
    <location>
        <begin position="209"/>
        <end position="310"/>
    </location>
</feature>
<feature type="compositionally biased region" description="Basic residues" evidence="2">
    <location>
        <begin position="229"/>
        <end position="247"/>
    </location>
</feature>
<dbReference type="PANTHER" id="PTHR46242:SF1">
    <property type="entry name" value="ZINC FINGER CCHC DOMAIN-CONTAINING PROTEIN 9"/>
    <property type="match status" value="1"/>
</dbReference>
<dbReference type="InterPro" id="IPR001878">
    <property type="entry name" value="Znf_CCHC"/>
</dbReference>
<feature type="compositionally biased region" description="Basic residues" evidence="2">
    <location>
        <begin position="283"/>
        <end position="292"/>
    </location>
</feature>
<dbReference type="GO" id="GO:0008270">
    <property type="term" value="F:zinc ion binding"/>
    <property type="evidence" value="ECO:0007669"/>
    <property type="project" value="UniProtKB-KW"/>
</dbReference>
<dbReference type="SUPFAM" id="SSF57756">
    <property type="entry name" value="Retrovirus zinc finger-like domains"/>
    <property type="match status" value="2"/>
</dbReference>
<name>A0A7C8MDK7_9PLEO</name>
<evidence type="ECO:0000256" key="2">
    <source>
        <dbReference type="SAM" id="MobiDB-lite"/>
    </source>
</evidence>
<proteinExistence type="predicted"/>